<dbReference type="SUPFAM" id="SSF63748">
    <property type="entry name" value="Tudor/PWWP/MBT"/>
    <property type="match status" value="1"/>
</dbReference>
<accession>A0A835J1D9</accession>
<dbReference type="GO" id="GO:0003676">
    <property type="term" value="F:nucleic acid binding"/>
    <property type="evidence" value="ECO:0007669"/>
    <property type="project" value="InterPro"/>
</dbReference>
<dbReference type="InterPro" id="IPR012677">
    <property type="entry name" value="Nucleotide-bd_a/b_plait_sf"/>
</dbReference>
<evidence type="ECO:0000313" key="3">
    <source>
        <dbReference type="EMBL" id="KAF9625363.1"/>
    </source>
</evidence>
<dbReference type="InterPro" id="IPR000313">
    <property type="entry name" value="PWWP_dom"/>
</dbReference>
<evidence type="ECO:0000259" key="2">
    <source>
        <dbReference type="PROSITE" id="PS50812"/>
    </source>
</evidence>
<dbReference type="Gene3D" id="3.30.70.330">
    <property type="match status" value="1"/>
</dbReference>
<organism evidence="3 4">
    <name type="scientific">Coptis chinensis</name>
    <dbReference type="NCBI Taxonomy" id="261450"/>
    <lineage>
        <taxon>Eukaryota</taxon>
        <taxon>Viridiplantae</taxon>
        <taxon>Streptophyta</taxon>
        <taxon>Embryophyta</taxon>
        <taxon>Tracheophyta</taxon>
        <taxon>Spermatophyta</taxon>
        <taxon>Magnoliopsida</taxon>
        <taxon>Ranunculales</taxon>
        <taxon>Ranunculaceae</taxon>
        <taxon>Coptidoideae</taxon>
        <taxon>Coptis</taxon>
    </lineage>
</organism>
<dbReference type="InterPro" id="IPR053063">
    <property type="entry name" value="PWWP_domain_containing_PDP"/>
</dbReference>
<dbReference type="EMBL" id="JADFTS010000001">
    <property type="protein sequence ID" value="KAF9625363.1"/>
    <property type="molecule type" value="Genomic_DNA"/>
</dbReference>
<feature type="compositionally biased region" description="Low complexity" evidence="1">
    <location>
        <begin position="42"/>
        <end position="54"/>
    </location>
</feature>
<dbReference type="PANTHER" id="PTHR42851">
    <property type="entry name" value="ALDOLASE-RELATED"/>
    <property type="match status" value="1"/>
</dbReference>
<feature type="region of interest" description="Disordered" evidence="1">
    <location>
        <begin position="625"/>
        <end position="657"/>
    </location>
</feature>
<evidence type="ECO:0000313" key="4">
    <source>
        <dbReference type="Proteomes" id="UP000631114"/>
    </source>
</evidence>
<dbReference type="InterPro" id="IPR035979">
    <property type="entry name" value="RBD_domain_sf"/>
</dbReference>
<dbReference type="OrthoDB" id="62853at2759"/>
<dbReference type="Pfam" id="PF00855">
    <property type="entry name" value="PWWP"/>
    <property type="match status" value="1"/>
</dbReference>
<name>A0A835J1D9_9MAGN</name>
<feature type="domain" description="PWWP" evidence="2">
    <location>
        <begin position="176"/>
        <end position="237"/>
    </location>
</feature>
<proteinExistence type="predicted"/>
<dbReference type="AlphaFoldDB" id="A0A835J1D9"/>
<evidence type="ECO:0000256" key="1">
    <source>
        <dbReference type="SAM" id="MobiDB-lite"/>
    </source>
</evidence>
<dbReference type="SMART" id="SM00293">
    <property type="entry name" value="PWWP"/>
    <property type="match status" value="1"/>
</dbReference>
<feature type="region of interest" description="Disordered" evidence="1">
    <location>
        <begin position="753"/>
        <end position="786"/>
    </location>
</feature>
<feature type="region of interest" description="Disordered" evidence="1">
    <location>
        <begin position="515"/>
        <end position="569"/>
    </location>
</feature>
<sequence length="971" mass="106712">MEILESSAKPKTLIEETRVLGDTCDNGVFGVYLNVETVLEQGSSSNGGVVNGNNGVEGDGGRNGVDEMLNDLGLNEDSELFEKVDTLEDGVSLMTEFDQDVESRVVEVPVEFDKDPVSGIGVLNNDGEKSVVENKEKARVDDDDLPEGRNKCLVEQEEVEEEGEEDMDDQQYSFSVGDFVWAKTLSRPWWPGQIYDPSDASKDSAMCYGKDRLLVAFFGDRTSSWCYPSQVKSFQEKFQQMSKRGFSTSFHSAVQQALSGIGRCVESEMSCSCVPMETWTKLARPLALNSGIREGVLVPEGRISGLSVTEFEPAKFLERLRCIAEIVSGISLLELNAIRSQLSAFDHANGCRQLHIYLELQGITGNATADCLDAYGPTWEPLGRPLEADNPSSKASNGIAKKSSVQKKRKIMNHPGTMSRKRKKTKDLEVGIEFVTEEDGSSNGKPVSSPKEQKEIKPSELPSAVLDNIDSNLQDNDVEALDGSKTGSWLRERKKSKYLSPPYAILDREHKSLISLKDSETSSPKDPGVSHGEEHIGGTRGLVKSGSGTIRKKQVKESGSRKPKNSEANVDADKVLSDLYCTALDPMYLGESQKYDCVKGFLLNLRSYRHASDHQMFDLNLFSRPGRKKKSLGTESSSPRKEMKKIPQQTATSLSTKRKSLGIASVLPGEIMQAANCPKVEGGAKRKGRDWKEEARSQVPGKKIVGVRFGSPGKDIHETNHPTSEGGAERKVRDWLEDARLQISQSKQLEIAVGSPGKHMRKTDHPITENGARKRGRKKKKDATSLGLQIASESAGCTSNKKINHKKEAKSENSAALLLLNFGPEVPLPTKEDLITLFGRFGALDESETNVVEDSRRAQVVYKSRSDAEEALNSSQKISPFGRAMVNYHLQYRAASSRKVNPKQRAPFPIGGDTQTPLSAIAEAPPLQYVRENLDNMKSMLEKAGATLSPVVKANLENEIKSLLEKVTTMA</sequence>
<reference evidence="3 4" key="1">
    <citation type="submission" date="2020-10" db="EMBL/GenBank/DDBJ databases">
        <title>The Coptis chinensis genome and diversification of protoberbering-type alkaloids.</title>
        <authorList>
            <person name="Wang B."/>
            <person name="Shu S."/>
            <person name="Song C."/>
            <person name="Liu Y."/>
        </authorList>
    </citation>
    <scope>NUCLEOTIDE SEQUENCE [LARGE SCALE GENOMIC DNA]</scope>
    <source>
        <strain evidence="3">HL-2020</strain>
        <tissue evidence="3">Leaf</tissue>
    </source>
</reference>
<dbReference type="SUPFAM" id="SSF54928">
    <property type="entry name" value="RNA-binding domain, RBD"/>
    <property type="match status" value="1"/>
</dbReference>
<dbReference type="Proteomes" id="UP000631114">
    <property type="component" value="Unassembled WGS sequence"/>
</dbReference>
<dbReference type="PROSITE" id="PS50812">
    <property type="entry name" value="PWWP"/>
    <property type="match status" value="1"/>
</dbReference>
<dbReference type="Gene3D" id="2.30.30.140">
    <property type="match status" value="1"/>
</dbReference>
<dbReference type="PANTHER" id="PTHR42851:SF12">
    <property type="entry name" value="PWWP DOMAIN PROTEIN"/>
    <property type="match status" value="1"/>
</dbReference>
<feature type="region of interest" description="Disordered" evidence="1">
    <location>
        <begin position="678"/>
        <end position="730"/>
    </location>
</feature>
<feature type="region of interest" description="Disordered" evidence="1">
    <location>
        <begin position="383"/>
        <end position="464"/>
    </location>
</feature>
<comment type="caution">
    <text evidence="3">The sequence shown here is derived from an EMBL/GenBank/DDBJ whole genome shotgun (WGS) entry which is preliminary data.</text>
</comment>
<dbReference type="CDD" id="cd05162">
    <property type="entry name" value="PWWP"/>
    <property type="match status" value="1"/>
</dbReference>
<feature type="region of interest" description="Disordered" evidence="1">
    <location>
        <begin position="42"/>
        <end position="61"/>
    </location>
</feature>
<protein>
    <recommendedName>
        <fullName evidence="2">PWWP domain-containing protein</fullName>
    </recommendedName>
</protein>
<keyword evidence="4" id="KW-1185">Reference proteome</keyword>
<gene>
    <name evidence="3" type="ORF">IFM89_022145</name>
</gene>